<feature type="non-terminal residue" evidence="1">
    <location>
        <position position="1"/>
    </location>
</feature>
<accession>A0A8E2EWN5</accession>
<evidence type="ECO:0000313" key="2">
    <source>
        <dbReference type="Proteomes" id="UP000250140"/>
    </source>
</evidence>
<name>A0A8E2EWN5_9PEZI</name>
<gene>
    <name evidence="1" type="ORF">AOQ84DRAFT_297277</name>
</gene>
<dbReference type="EMBL" id="KV750098">
    <property type="protein sequence ID" value="OCL06292.1"/>
    <property type="molecule type" value="Genomic_DNA"/>
</dbReference>
<evidence type="ECO:0008006" key="3">
    <source>
        <dbReference type="Google" id="ProtNLM"/>
    </source>
</evidence>
<keyword evidence="2" id="KW-1185">Reference proteome</keyword>
<dbReference type="Proteomes" id="UP000250140">
    <property type="component" value="Unassembled WGS sequence"/>
</dbReference>
<sequence length="57" mass="6389">RAWTLQERLLSCRILDYRITQLSWTCKSAIYVDGGAVDKETTGAQPEQLAFSIASLN</sequence>
<evidence type="ECO:0000313" key="1">
    <source>
        <dbReference type="EMBL" id="OCL06292.1"/>
    </source>
</evidence>
<protein>
    <recommendedName>
        <fullName evidence="3">Heterokaryon incompatibility domain-containing protein</fullName>
    </recommendedName>
</protein>
<proteinExistence type="predicted"/>
<dbReference type="AlphaFoldDB" id="A0A8E2EWN5"/>
<organism evidence="1 2">
    <name type="scientific">Glonium stellatum</name>
    <dbReference type="NCBI Taxonomy" id="574774"/>
    <lineage>
        <taxon>Eukaryota</taxon>
        <taxon>Fungi</taxon>
        <taxon>Dikarya</taxon>
        <taxon>Ascomycota</taxon>
        <taxon>Pezizomycotina</taxon>
        <taxon>Dothideomycetes</taxon>
        <taxon>Pleosporomycetidae</taxon>
        <taxon>Gloniales</taxon>
        <taxon>Gloniaceae</taxon>
        <taxon>Glonium</taxon>
    </lineage>
</organism>
<reference evidence="1 2" key="1">
    <citation type="journal article" date="2016" name="Nat. Commun.">
        <title>Ectomycorrhizal ecology is imprinted in the genome of the dominant symbiotic fungus Cenococcum geophilum.</title>
        <authorList>
            <consortium name="DOE Joint Genome Institute"/>
            <person name="Peter M."/>
            <person name="Kohler A."/>
            <person name="Ohm R.A."/>
            <person name="Kuo A."/>
            <person name="Krutzmann J."/>
            <person name="Morin E."/>
            <person name="Arend M."/>
            <person name="Barry K.W."/>
            <person name="Binder M."/>
            <person name="Choi C."/>
            <person name="Clum A."/>
            <person name="Copeland A."/>
            <person name="Grisel N."/>
            <person name="Haridas S."/>
            <person name="Kipfer T."/>
            <person name="LaButti K."/>
            <person name="Lindquist E."/>
            <person name="Lipzen A."/>
            <person name="Maire R."/>
            <person name="Meier B."/>
            <person name="Mihaltcheva S."/>
            <person name="Molinier V."/>
            <person name="Murat C."/>
            <person name="Poggeler S."/>
            <person name="Quandt C.A."/>
            <person name="Sperisen C."/>
            <person name="Tritt A."/>
            <person name="Tisserant E."/>
            <person name="Crous P.W."/>
            <person name="Henrissat B."/>
            <person name="Nehls U."/>
            <person name="Egli S."/>
            <person name="Spatafora J.W."/>
            <person name="Grigoriev I.V."/>
            <person name="Martin F.M."/>
        </authorList>
    </citation>
    <scope>NUCLEOTIDE SEQUENCE [LARGE SCALE GENOMIC DNA]</scope>
    <source>
        <strain evidence="1 2">CBS 207.34</strain>
    </source>
</reference>